<dbReference type="InterPro" id="IPR036259">
    <property type="entry name" value="MFS_trans_sf"/>
</dbReference>
<evidence type="ECO:0000313" key="3">
    <source>
        <dbReference type="Proteomes" id="UP000597762"/>
    </source>
</evidence>
<proteinExistence type="predicted"/>
<dbReference type="EMBL" id="CAHIKZ030003869">
    <property type="protein sequence ID" value="CAE1304829.1"/>
    <property type="molecule type" value="Genomic_DNA"/>
</dbReference>
<dbReference type="AlphaFoldDB" id="A0A812DNR1"/>
<comment type="caution">
    <text evidence="2">The sequence shown here is derived from an EMBL/GenBank/DDBJ whole genome shotgun (WGS) entry which is preliminary data.</text>
</comment>
<feature type="transmembrane region" description="Helical" evidence="1">
    <location>
        <begin position="89"/>
        <end position="109"/>
    </location>
</feature>
<keyword evidence="1" id="KW-1133">Transmembrane helix</keyword>
<protein>
    <submittedName>
        <fullName evidence="2">Uncharacterized protein</fullName>
    </submittedName>
</protein>
<feature type="transmembrane region" description="Helical" evidence="1">
    <location>
        <begin position="229"/>
        <end position="246"/>
    </location>
</feature>
<organism evidence="2 3">
    <name type="scientific">Acanthosepion pharaonis</name>
    <name type="common">Pharaoh cuttlefish</name>
    <name type="synonym">Sepia pharaonis</name>
    <dbReference type="NCBI Taxonomy" id="158019"/>
    <lineage>
        <taxon>Eukaryota</taxon>
        <taxon>Metazoa</taxon>
        <taxon>Spiralia</taxon>
        <taxon>Lophotrochozoa</taxon>
        <taxon>Mollusca</taxon>
        <taxon>Cephalopoda</taxon>
        <taxon>Coleoidea</taxon>
        <taxon>Decapodiformes</taxon>
        <taxon>Sepiida</taxon>
        <taxon>Sepiina</taxon>
        <taxon>Sepiidae</taxon>
        <taxon>Acanthosepion</taxon>
    </lineage>
</organism>
<feature type="transmembrane region" description="Helical" evidence="1">
    <location>
        <begin position="198"/>
        <end position="217"/>
    </location>
</feature>
<dbReference type="InterPro" id="IPR050327">
    <property type="entry name" value="Proton-linked_MCT"/>
</dbReference>
<keyword evidence="1" id="KW-0472">Membrane</keyword>
<keyword evidence="3" id="KW-1185">Reference proteome</keyword>
<gene>
    <name evidence="2" type="ORF">SPHA_57363</name>
</gene>
<keyword evidence="1" id="KW-0812">Transmembrane</keyword>
<feature type="transmembrane region" description="Helical" evidence="1">
    <location>
        <begin position="172"/>
        <end position="191"/>
    </location>
</feature>
<name>A0A812DNR1_ACAPH</name>
<reference evidence="2" key="1">
    <citation type="submission" date="2021-01" db="EMBL/GenBank/DDBJ databases">
        <authorList>
            <person name="Li R."/>
            <person name="Bekaert M."/>
        </authorList>
    </citation>
    <scope>NUCLEOTIDE SEQUENCE</scope>
    <source>
        <strain evidence="2">Farmed</strain>
    </source>
</reference>
<evidence type="ECO:0000313" key="2">
    <source>
        <dbReference type="EMBL" id="CAE1304829.1"/>
    </source>
</evidence>
<dbReference type="InterPro" id="IPR011701">
    <property type="entry name" value="MFS"/>
</dbReference>
<dbReference type="PANTHER" id="PTHR11360:SF284">
    <property type="entry name" value="EG:103B4.3 PROTEIN-RELATED"/>
    <property type="match status" value="1"/>
</dbReference>
<sequence length="261" mass="28624">MHFNEWKPCRSLPVDKGWAWVVLMASSVILIIVQGSLRTFGLFIVELQRNFETSSTTISIVLAAESISNCLSSFLAMNCLSNILSSRTLIIIGSLLSALCFILDSVASTALMLPFFHLLSGAGIAFSYGPCLVNISHYFKRYRGTANALVSCGSSIGQFLFSPLRIFLITQYGVNGALLVNSALFLQYFIGEHRLSQGLGLMYLFTGLLASLYYPFFGYIRDLTESYDVGYVINSVALIVSGVLFLSEACVKYKKSPGSDN</sequence>
<dbReference type="Gene3D" id="1.20.1250.20">
    <property type="entry name" value="MFS general substrate transporter like domains"/>
    <property type="match status" value="1"/>
</dbReference>
<evidence type="ECO:0000256" key="1">
    <source>
        <dbReference type="SAM" id="Phobius"/>
    </source>
</evidence>
<dbReference type="GO" id="GO:0008028">
    <property type="term" value="F:monocarboxylic acid transmembrane transporter activity"/>
    <property type="evidence" value="ECO:0007669"/>
    <property type="project" value="TreeGrafter"/>
</dbReference>
<dbReference type="OrthoDB" id="6435476at2759"/>
<dbReference type="PANTHER" id="PTHR11360">
    <property type="entry name" value="MONOCARBOXYLATE TRANSPORTER"/>
    <property type="match status" value="1"/>
</dbReference>
<accession>A0A812DNR1</accession>
<dbReference type="Proteomes" id="UP000597762">
    <property type="component" value="Unassembled WGS sequence"/>
</dbReference>
<dbReference type="SUPFAM" id="SSF103473">
    <property type="entry name" value="MFS general substrate transporter"/>
    <property type="match status" value="1"/>
</dbReference>
<feature type="transmembrane region" description="Helical" evidence="1">
    <location>
        <begin position="115"/>
        <end position="135"/>
    </location>
</feature>
<dbReference type="Pfam" id="PF07690">
    <property type="entry name" value="MFS_1"/>
    <property type="match status" value="1"/>
</dbReference>
<feature type="transmembrane region" description="Helical" evidence="1">
    <location>
        <begin position="17"/>
        <end position="37"/>
    </location>
</feature>
<feature type="transmembrane region" description="Helical" evidence="1">
    <location>
        <begin position="147"/>
        <end position="166"/>
    </location>
</feature>